<dbReference type="RefSeq" id="WP_046740537.1">
    <property type="nucleotide sequence ID" value="NZ_LBNQ01000009.1"/>
</dbReference>
<dbReference type="EMBL" id="LBNQ01000009">
    <property type="protein sequence ID" value="KKW69102.1"/>
    <property type="molecule type" value="Genomic_DNA"/>
</dbReference>
<proteinExistence type="inferred from homology"/>
<dbReference type="Gene3D" id="3.40.50.850">
    <property type="entry name" value="Isochorismatase-like"/>
    <property type="match status" value="1"/>
</dbReference>
<keyword evidence="4" id="KW-1185">Reference proteome</keyword>
<evidence type="ECO:0000313" key="4">
    <source>
        <dbReference type="Proteomes" id="UP000050580"/>
    </source>
</evidence>
<name>A0A0U1Q2W5_9BURK</name>
<keyword evidence="2 3" id="KW-0378">Hydrolase</keyword>
<protein>
    <submittedName>
        <fullName evidence="3">Cysteine hydrolase</fullName>
    </submittedName>
</protein>
<dbReference type="InterPro" id="IPR052347">
    <property type="entry name" value="Isochorismatase_Nicotinamidase"/>
</dbReference>
<dbReference type="STRING" id="1610491.AAV94_01535"/>
<evidence type="ECO:0000256" key="1">
    <source>
        <dbReference type="ARBA" id="ARBA00006336"/>
    </source>
</evidence>
<dbReference type="PANTHER" id="PTHR11080:SF2">
    <property type="entry name" value="LD05707P"/>
    <property type="match status" value="1"/>
</dbReference>
<organism evidence="3 4">
    <name type="scientific">Lampropedia cohaerens</name>
    <dbReference type="NCBI Taxonomy" id="1610491"/>
    <lineage>
        <taxon>Bacteria</taxon>
        <taxon>Pseudomonadati</taxon>
        <taxon>Pseudomonadota</taxon>
        <taxon>Betaproteobacteria</taxon>
        <taxon>Burkholderiales</taxon>
        <taxon>Comamonadaceae</taxon>
        <taxon>Lampropedia</taxon>
    </lineage>
</organism>
<evidence type="ECO:0000313" key="3">
    <source>
        <dbReference type="EMBL" id="KKW69102.1"/>
    </source>
</evidence>
<dbReference type="AlphaFoldDB" id="A0A0U1Q2W5"/>
<gene>
    <name evidence="3" type="ORF">AAV94_01535</name>
</gene>
<dbReference type="PATRIC" id="fig|1610491.3.peg.315"/>
<dbReference type="OrthoDB" id="9791276at2"/>
<dbReference type="GO" id="GO:0016787">
    <property type="term" value="F:hydrolase activity"/>
    <property type="evidence" value="ECO:0007669"/>
    <property type="project" value="UniProtKB-KW"/>
</dbReference>
<comment type="caution">
    <text evidence="3">The sequence shown here is derived from an EMBL/GenBank/DDBJ whole genome shotgun (WGS) entry which is preliminary data.</text>
</comment>
<comment type="similarity">
    <text evidence="1">Belongs to the isochorismatase family.</text>
</comment>
<accession>A0A0U1Q2W5</accession>
<sequence>MSTLLLVIDPQNDFCDLPAHTLSAPGVSPSVVQPALPVPGADADLLRLAHWLTTHASQVDAVTVTLDSHLRFDIAHPDFWRTADGAPVAPFTPITAQDVRDGRFVTAAPAHASRALAYLDALRARGRHAHMVWPVHCELGTWGHGVHPAFQQAIAEWQRQRLRAITTVIKGTNPWTEHYSALQAAVPDPQDPGTALNGDLLRQVSSASQVILAGEASSHCVRYTVLDLLEHLPEDAARRLVLLTDCTSPVPGFEADHARLLAALQQAGATLACSTDFTPAH</sequence>
<evidence type="ECO:0000256" key="2">
    <source>
        <dbReference type="ARBA" id="ARBA00022801"/>
    </source>
</evidence>
<dbReference type="SUPFAM" id="SSF52499">
    <property type="entry name" value="Isochorismatase-like hydrolases"/>
    <property type="match status" value="1"/>
</dbReference>
<dbReference type="PANTHER" id="PTHR11080">
    <property type="entry name" value="PYRAZINAMIDASE/NICOTINAMIDASE"/>
    <property type="match status" value="1"/>
</dbReference>
<reference evidence="3 4" key="1">
    <citation type="submission" date="2015-05" db="EMBL/GenBank/DDBJ databases">
        <title>Draft genome sequence of Lampropedia sp. CT6, isolated from the microbial mat of a hot water spring, located at Manikaran, India.</title>
        <authorList>
            <person name="Tripathi C."/>
            <person name="Rani P."/>
            <person name="Mahato N.K."/>
            <person name="Lal R."/>
        </authorList>
    </citation>
    <scope>NUCLEOTIDE SEQUENCE [LARGE SCALE GENOMIC DNA]</scope>
    <source>
        <strain evidence="3 4">CT6</strain>
    </source>
</reference>
<dbReference type="Proteomes" id="UP000050580">
    <property type="component" value="Unassembled WGS sequence"/>
</dbReference>
<dbReference type="InterPro" id="IPR036380">
    <property type="entry name" value="Isochorismatase-like_sf"/>
</dbReference>